<reference evidence="2" key="2">
    <citation type="submission" date="2011-11" db="EMBL/GenBank/DDBJ databases">
        <title>Unique features of odorant binding proteins revealed by genome annotation and comparative analyses of the parasitoid wasp Nasonia vitripennis.</title>
        <authorList>
            <person name="Zhou J.J."/>
            <person name="Vieira F.G."/>
            <person name="Foret S."/>
            <person name="He X.L."/>
            <person name="Rozas J."/>
            <person name="Field L.M."/>
        </authorList>
    </citation>
    <scope>NUCLEOTIDE SEQUENCE</scope>
    <source>
        <strain evidence="2">AsmCX</strain>
    </source>
</reference>
<proteinExistence type="predicted"/>
<sequence>MISGEEISLLVIFTICWGINLKCKHAGEIQLHLQDKEAAEKCSKDIGITLETVYATMKNELKDADEKLKCFAACVFKEKEMLKDDGPINVAKAIEDLPDEIKDDVRDAMIKTIEKCSQKKEANECETVFHAVQCATLDMSKLKLF</sequence>
<accession>G8B1S5</accession>
<dbReference type="Gene3D" id="1.10.238.20">
    <property type="entry name" value="Pheromone/general odorant binding protein domain"/>
    <property type="match status" value="1"/>
</dbReference>
<name>G8B1S5_NASVI</name>
<evidence type="ECO:0000256" key="1">
    <source>
        <dbReference type="ARBA" id="ARBA00022729"/>
    </source>
</evidence>
<dbReference type="GO" id="GO:0007608">
    <property type="term" value="P:sensory perception of smell"/>
    <property type="evidence" value="ECO:0007669"/>
    <property type="project" value="TreeGrafter"/>
</dbReference>
<dbReference type="SUPFAM" id="SSF47565">
    <property type="entry name" value="Insect pheromone/odorant-binding proteins"/>
    <property type="match status" value="1"/>
</dbReference>
<dbReference type="GO" id="GO:0005615">
    <property type="term" value="C:extracellular space"/>
    <property type="evidence" value="ECO:0007669"/>
    <property type="project" value="TreeGrafter"/>
</dbReference>
<dbReference type="SMART" id="SM00708">
    <property type="entry name" value="PhBP"/>
    <property type="match status" value="1"/>
</dbReference>
<dbReference type="CDD" id="cd23992">
    <property type="entry name" value="PBP_GOBP"/>
    <property type="match status" value="1"/>
</dbReference>
<keyword evidence="1" id="KW-0732">Signal</keyword>
<dbReference type="PANTHER" id="PTHR11857">
    <property type="entry name" value="ODORANT BINDING PROTEIN-RELATED"/>
    <property type="match status" value="1"/>
</dbReference>
<protein>
    <submittedName>
        <fullName evidence="2">Putative odorant binding protein 70</fullName>
    </submittedName>
</protein>
<gene>
    <name evidence="2" type="primary">OBP70</name>
</gene>
<dbReference type="InterPro" id="IPR006170">
    <property type="entry name" value="PBP/GOBP"/>
</dbReference>
<dbReference type="InterPro" id="IPR036728">
    <property type="entry name" value="PBP_GOBP_sf"/>
</dbReference>
<dbReference type="EMBL" id="HE578255">
    <property type="protein sequence ID" value="CCD17839.1"/>
    <property type="molecule type" value="Genomic_DNA"/>
</dbReference>
<dbReference type="AlphaFoldDB" id="G8B1S5"/>
<dbReference type="Pfam" id="PF01395">
    <property type="entry name" value="PBP_GOBP"/>
    <property type="match status" value="1"/>
</dbReference>
<reference evidence="2" key="1">
    <citation type="submission" date="2011-08" db="EMBL/GenBank/DDBJ databases">
        <authorList>
            <person name="Zhou J."/>
        </authorList>
    </citation>
    <scope>NUCLEOTIDE SEQUENCE</scope>
    <source>
        <strain evidence="2">AsmCX</strain>
    </source>
</reference>
<dbReference type="GO" id="GO:0005549">
    <property type="term" value="F:odorant binding"/>
    <property type="evidence" value="ECO:0007669"/>
    <property type="project" value="InterPro"/>
</dbReference>
<evidence type="ECO:0000313" key="2">
    <source>
        <dbReference type="EMBL" id="CCD17839.1"/>
    </source>
</evidence>
<organism evidence="2">
    <name type="scientific">Nasonia vitripennis</name>
    <name type="common">Parasitic wasp</name>
    <dbReference type="NCBI Taxonomy" id="7425"/>
    <lineage>
        <taxon>Eukaryota</taxon>
        <taxon>Metazoa</taxon>
        <taxon>Ecdysozoa</taxon>
        <taxon>Arthropoda</taxon>
        <taxon>Hexapoda</taxon>
        <taxon>Insecta</taxon>
        <taxon>Pterygota</taxon>
        <taxon>Neoptera</taxon>
        <taxon>Endopterygota</taxon>
        <taxon>Hymenoptera</taxon>
        <taxon>Apocrita</taxon>
        <taxon>Proctotrupomorpha</taxon>
        <taxon>Chalcidoidea</taxon>
        <taxon>Pteromalidae</taxon>
        <taxon>Pteromalinae</taxon>
        <taxon>Nasonia</taxon>
    </lineage>
</organism>